<evidence type="ECO:0000256" key="15">
    <source>
        <dbReference type="SAM" id="MobiDB-lite"/>
    </source>
</evidence>
<dbReference type="PROSITE" id="PS00518">
    <property type="entry name" value="ZF_RING_1"/>
    <property type="match status" value="1"/>
</dbReference>
<dbReference type="CDD" id="cd18793">
    <property type="entry name" value="SF2_C_SNF"/>
    <property type="match status" value="1"/>
</dbReference>
<keyword evidence="10" id="KW-0862">Zinc</keyword>
<keyword evidence="12" id="KW-0234">DNA repair</keyword>
<feature type="domain" description="Helicase C-terminal" evidence="18">
    <location>
        <begin position="984"/>
        <end position="1151"/>
    </location>
</feature>
<dbReference type="GeneID" id="59236088"/>
<dbReference type="InterPro" id="IPR001650">
    <property type="entry name" value="Helicase_C-like"/>
</dbReference>
<evidence type="ECO:0000256" key="7">
    <source>
        <dbReference type="ARBA" id="ARBA00022771"/>
    </source>
</evidence>
<sequence length="1155" mass="132083">MTEENLPKKRFFKDELESSQEFKDIEEQKLSFQGNLENAKSFLFTEKPSSQEGVDDSPVMIEETDTSSNSPASCLKKNVEHFRNIVPGVPLERAELLCRMYSKENNVLSKALEHHFERPSSPAACSVNYGDTLPDTESLVTPIPVASLPSPRNHQEENGQRTSKRLKTESHSRRFIGSLQVNAMATRPTVRPIKYATKLKIGLSTGSLTMSKVSHANRSKKASMASYVKIYDAVNEREIGRVPGDIARILFPLLQTNEVEFEATMIFCDNKRLSIGDNFIFQLDCFLSFRIFDTSSPIEGQSKTIHDSSKRRWDSSTQPIVETSEELENGTRIMSLLSLFDKLNIKPIRQSEILENEDKDSRDEIDIIDLDDDKDLVDITSPCSETDNDANEEENIMNMNQLKFFYKATQSIDFLRDLPELEPPKEEFKLNLRRYQKQGLAWMLRREQEFEKLSEYDDFSKVDNSMMINPLWQQFKWPKDMSWESQRSGDRTPKASAEQRFYANLHTGEFSTEKPIMKTMMKGGILSDEMGLGKTISTLALIFSAPIDSEASSKQLFGTEGSDFPPQSQNIPYVSHTTLVVVPMSLLNQWNLEFEKANASKSMRSEIYYGGNVSSLKTLLTKTNNPPTVVLTTYGIVQNEWSKIIKEKDTSSSHTVSSGLFSVEFFRIVIDEGHTIRNRMTRTSKAVLQLAGKRRWVLTGTPIINRLDDLYSLVKFLRLEPWSQISYWKMLVSEPFEKKQYKKAFDVVNAIMVPVSLRRTKQMKDADGKLLVELPPKDIVVERLPFNKTQDHVYKYFLGKAENSVRSGLAQGDLLRKYSTILVHILRLRQICCDIKLLGSRDENDEDLSTSNQLVNEDLKSLTQGAAGEGFSYEFDARKMQIAISNVQKMYDSAELLENIECSICTTEPISLDKALFLECGHGFCEKCIMEYFEFQKEKKLETKCPNCRELVSYNNLVKVELKEGESPKIVPCNCDQKPAKVEALIKHLKVLRDTALGEQVVIFSQFSSYLDVLENELNETFASNEVKIYKFDGRLNLKERATVLEEFGVKSLSKQKILLLSLKAGGVGLNLTCASYAFMMDPWWSPSMEDQAIDRIHRIGQTSNVKVTRFIMENSIEEKMLKIQERKRTIGEAMDADEEERKKRRLQDIQMLFE</sequence>
<dbReference type="GO" id="GO:0008094">
    <property type="term" value="F:ATP-dependent activity, acting on DNA"/>
    <property type="evidence" value="ECO:0007669"/>
    <property type="project" value="TreeGrafter"/>
</dbReference>
<dbReference type="EMBL" id="CP058607">
    <property type="protein sequence ID" value="QLG72364.1"/>
    <property type="molecule type" value="Genomic_DNA"/>
</dbReference>
<evidence type="ECO:0000256" key="6">
    <source>
        <dbReference type="ARBA" id="ARBA00022763"/>
    </source>
</evidence>
<dbReference type="Pfam" id="PF08797">
    <property type="entry name" value="HIRAN"/>
    <property type="match status" value="1"/>
</dbReference>
<keyword evidence="8" id="KW-0378">Hydrolase</keyword>
<dbReference type="GO" id="GO:0005634">
    <property type="term" value="C:nucleus"/>
    <property type="evidence" value="ECO:0007669"/>
    <property type="project" value="UniProtKB-SubCell"/>
</dbReference>
<dbReference type="SMART" id="SM00490">
    <property type="entry name" value="HELICc"/>
    <property type="match status" value="1"/>
</dbReference>
<keyword evidence="5" id="KW-0547">Nucleotide-binding</keyword>
<dbReference type="InterPro" id="IPR014905">
    <property type="entry name" value="HIRAN"/>
</dbReference>
<evidence type="ECO:0000259" key="16">
    <source>
        <dbReference type="PROSITE" id="PS50089"/>
    </source>
</evidence>
<name>A0A7H9B1V5_ZYGMR</name>
<evidence type="ECO:0000313" key="20">
    <source>
        <dbReference type="Proteomes" id="UP000509704"/>
    </source>
</evidence>
<dbReference type="InterPro" id="IPR014001">
    <property type="entry name" value="Helicase_ATP-bd"/>
</dbReference>
<dbReference type="SUPFAM" id="SSF52540">
    <property type="entry name" value="P-loop containing nucleoside triphosphate hydrolases"/>
    <property type="match status" value="2"/>
</dbReference>
<feature type="domain" description="Helicase ATP-binding" evidence="17">
    <location>
        <begin position="515"/>
        <end position="720"/>
    </location>
</feature>
<dbReference type="Gene3D" id="3.30.40.10">
    <property type="entry name" value="Zinc/RING finger domain, C3HC4 (zinc finger)"/>
    <property type="match status" value="1"/>
</dbReference>
<dbReference type="InterPro" id="IPR050628">
    <property type="entry name" value="SNF2_RAD54_helicase_TF"/>
</dbReference>
<dbReference type="GO" id="GO:0004386">
    <property type="term" value="F:helicase activity"/>
    <property type="evidence" value="ECO:0007669"/>
    <property type="project" value="UniProtKB-KW"/>
</dbReference>
<evidence type="ECO:0000313" key="19">
    <source>
        <dbReference type="EMBL" id="QLG72364.1"/>
    </source>
</evidence>
<evidence type="ECO:0000259" key="18">
    <source>
        <dbReference type="PROSITE" id="PS51194"/>
    </source>
</evidence>
<gene>
    <name evidence="19" type="ORF">HG535_0D00710</name>
</gene>
<keyword evidence="11" id="KW-0067">ATP-binding</keyword>
<dbReference type="InterPro" id="IPR000330">
    <property type="entry name" value="SNF2_N"/>
</dbReference>
<keyword evidence="7 14" id="KW-0863">Zinc-finger</keyword>
<dbReference type="InterPro" id="IPR027417">
    <property type="entry name" value="P-loop_NTPase"/>
</dbReference>
<evidence type="ECO:0000256" key="4">
    <source>
        <dbReference type="ARBA" id="ARBA00022723"/>
    </source>
</evidence>
<dbReference type="SUPFAM" id="SSF57850">
    <property type="entry name" value="RING/U-box"/>
    <property type="match status" value="1"/>
</dbReference>
<dbReference type="GO" id="GO:0006281">
    <property type="term" value="P:DNA repair"/>
    <property type="evidence" value="ECO:0007669"/>
    <property type="project" value="UniProtKB-KW"/>
</dbReference>
<dbReference type="InterPro" id="IPR038718">
    <property type="entry name" value="SNF2-like_sf"/>
</dbReference>
<dbReference type="SMART" id="SM00910">
    <property type="entry name" value="HIRAN"/>
    <property type="match status" value="1"/>
</dbReference>
<dbReference type="InterPro" id="IPR013083">
    <property type="entry name" value="Znf_RING/FYVE/PHD"/>
</dbReference>
<dbReference type="Pfam" id="PF13639">
    <property type="entry name" value="zf-RING_2"/>
    <property type="match status" value="1"/>
</dbReference>
<evidence type="ECO:0000256" key="1">
    <source>
        <dbReference type="ARBA" id="ARBA00004123"/>
    </source>
</evidence>
<dbReference type="PROSITE" id="PS51194">
    <property type="entry name" value="HELICASE_CTER"/>
    <property type="match status" value="1"/>
</dbReference>
<evidence type="ECO:0000256" key="8">
    <source>
        <dbReference type="ARBA" id="ARBA00022801"/>
    </source>
</evidence>
<dbReference type="GO" id="GO:0005524">
    <property type="term" value="F:ATP binding"/>
    <property type="evidence" value="ECO:0007669"/>
    <property type="project" value="UniProtKB-KW"/>
</dbReference>
<reference evidence="19 20" key="1">
    <citation type="submission" date="2020-07" db="EMBL/GenBank/DDBJ databases">
        <title>The yeast mating-type switching endonuclease HO is a domesticated member of an unorthodox homing genetic element family.</title>
        <authorList>
            <person name="Coughlan A.Y."/>
            <person name="Lombardi L."/>
            <person name="Braun-Galleani S."/>
            <person name="Martos A.R."/>
            <person name="Galeote V."/>
            <person name="Bigey F."/>
            <person name="Dequin S."/>
            <person name="Byrne K.P."/>
            <person name="Wolfe K.H."/>
        </authorList>
    </citation>
    <scope>NUCLEOTIDE SEQUENCE [LARGE SCALE GENOMIC DNA]</scope>
    <source>
        <strain evidence="19 20">NRRL Y-6702</strain>
    </source>
</reference>
<dbReference type="Proteomes" id="UP000509704">
    <property type="component" value="Chromosome 4"/>
</dbReference>
<dbReference type="Gene3D" id="3.40.50.10810">
    <property type="entry name" value="Tandem AAA-ATPase domain"/>
    <property type="match status" value="1"/>
</dbReference>
<accession>A0A7H9B1V5</accession>
<evidence type="ECO:0000256" key="3">
    <source>
        <dbReference type="ARBA" id="ARBA00013412"/>
    </source>
</evidence>
<keyword evidence="9" id="KW-0347">Helicase</keyword>
<protein>
    <recommendedName>
        <fullName evidence="3">DNA repair protein RAD5</fullName>
    </recommendedName>
</protein>
<dbReference type="GO" id="GO:0003676">
    <property type="term" value="F:nucleic acid binding"/>
    <property type="evidence" value="ECO:0007669"/>
    <property type="project" value="InterPro"/>
</dbReference>
<keyword evidence="6" id="KW-0227">DNA damage</keyword>
<keyword evidence="4" id="KW-0479">Metal-binding</keyword>
<dbReference type="GO" id="GO:0008270">
    <property type="term" value="F:zinc ion binding"/>
    <property type="evidence" value="ECO:0007669"/>
    <property type="project" value="UniProtKB-KW"/>
</dbReference>
<evidence type="ECO:0000256" key="2">
    <source>
        <dbReference type="ARBA" id="ARBA00007025"/>
    </source>
</evidence>
<dbReference type="InterPro" id="IPR017907">
    <property type="entry name" value="Znf_RING_CS"/>
</dbReference>
<dbReference type="SMART" id="SM00487">
    <property type="entry name" value="DEXDc"/>
    <property type="match status" value="1"/>
</dbReference>
<keyword evidence="13" id="KW-0539">Nucleus</keyword>
<dbReference type="RefSeq" id="XP_037144092.1">
    <property type="nucleotide sequence ID" value="XM_037288197.1"/>
</dbReference>
<evidence type="ECO:0000256" key="10">
    <source>
        <dbReference type="ARBA" id="ARBA00022833"/>
    </source>
</evidence>
<dbReference type="PROSITE" id="PS50089">
    <property type="entry name" value="ZF_RING_2"/>
    <property type="match status" value="1"/>
</dbReference>
<proteinExistence type="inferred from homology"/>
<evidence type="ECO:0000256" key="9">
    <source>
        <dbReference type="ARBA" id="ARBA00022806"/>
    </source>
</evidence>
<dbReference type="Pfam" id="PF00176">
    <property type="entry name" value="SNF2-rel_dom"/>
    <property type="match status" value="1"/>
</dbReference>
<evidence type="ECO:0000256" key="12">
    <source>
        <dbReference type="ARBA" id="ARBA00023204"/>
    </source>
</evidence>
<dbReference type="PANTHER" id="PTHR45626:SF22">
    <property type="entry name" value="DNA REPAIR PROTEIN RAD5"/>
    <property type="match status" value="1"/>
</dbReference>
<dbReference type="OrthoDB" id="2801544at2759"/>
<evidence type="ECO:0000256" key="13">
    <source>
        <dbReference type="ARBA" id="ARBA00023242"/>
    </source>
</evidence>
<dbReference type="Gene3D" id="3.40.50.300">
    <property type="entry name" value="P-loop containing nucleotide triphosphate hydrolases"/>
    <property type="match status" value="1"/>
</dbReference>
<dbReference type="InterPro" id="IPR049730">
    <property type="entry name" value="SNF2/RAD54-like_C"/>
</dbReference>
<dbReference type="PROSITE" id="PS51192">
    <property type="entry name" value="HELICASE_ATP_BIND_1"/>
    <property type="match status" value="1"/>
</dbReference>
<dbReference type="SMART" id="SM00184">
    <property type="entry name" value="RING"/>
    <property type="match status" value="1"/>
</dbReference>
<evidence type="ECO:0000256" key="5">
    <source>
        <dbReference type="ARBA" id="ARBA00022741"/>
    </source>
</evidence>
<dbReference type="AlphaFoldDB" id="A0A7H9B1V5"/>
<comment type="subcellular location">
    <subcellularLocation>
        <location evidence="1">Nucleus</location>
    </subcellularLocation>
</comment>
<evidence type="ECO:0000256" key="11">
    <source>
        <dbReference type="ARBA" id="ARBA00022840"/>
    </source>
</evidence>
<dbReference type="KEGG" id="zmk:HG535_0D00710"/>
<feature type="region of interest" description="Disordered" evidence="15">
    <location>
        <begin position="136"/>
        <end position="170"/>
    </location>
</feature>
<dbReference type="GO" id="GO:0016818">
    <property type="term" value="F:hydrolase activity, acting on acid anhydrides, in phosphorus-containing anhydrides"/>
    <property type="evidence" value="ECO:0007669"/>
    <property type="project" value="InterPro"/>
</dbReference>
<dbReference type="CDD" id="cd18008">
    <property type="entry name" value="DEXDc_SHPRH-like"/>
    <property type="match status" value="1"/>
</dbReference>
<keyword evidence="20" id="KW-1185">Reference proteome</keyword>
<dbReference type="InterPro" id="IPR001841">
    <property type="entry name" value="Znf_RING"/>
</dbReference>
<evidence type="ECO:0000259" key="17">
    <source>
        <dbReference type="PROSITE" id="PS51192"/>
    </source>
</evidence>
<evidence type="ECO:0000256" key="14">
    <source>
        <dbReference type="PROSITE-ProRule" id="PRU00175"/>
    </source>
</evidence>
<comment type="similarity">
    <text evidence="2">Belongs to the SNF2/RAD54 helicase family.</text>
</comment>
<dbReference type="Pfam" id="PF00271">
    <property type="entry name" value="Helicase_C"/>
    <property type="match status" value="1"/>
</dbReference>
<organism evidence="19 20">
    <name type="scientific">Zygotorulaspora mrakii</name>
    <name type="common">Zygosaccharomyces mrakii</name>
    <dbReference type="NCBI Taxonomy" id="42260"/>
    <lineage>
        <taxon>Eukaryota</taxon>
        <taxon>Fungi</taxon>
        <taxon>Dikarya</taxon>
        <taxon>Ascomycota</taxon>
        <taxon>Saccharomycotina</taxon>
        <taxon>Saccharomycetes</taxon>
        <taxon>Saccharomycetales</taxon>
        <taxon>Saccharomycetaceae</taxon>
        <taxon>Zygotorulaspora</taxon>
    </lineage>
</organism>
<feature type="domain" description="RING-type" evidence="16">
    <location>
        <begin position="902"/>
        <end position="949"/>
    </location>
</feature>
<dbReference type="PANTHER" id="PTHR45626">
    <property type="entry name" value="TRANSCRIPTION TERMINATION FACTOR 2-RELATED"/>
    <property type="match status" value="1"/>
</dbReference>